<dbReference type="InterPro" id="IPR027417">
    <property type="entry name" value="P-loop_NTPase"/>
</dbReference>
<dbReference type="RefSeq" id="WP_067907007.1">
    <property type="nucleotide sequence ID" value="NZ_KQ954244.1"/>
</dbReference>
<proteinExistence type="predicted"/>
<evidence type="ECO:0000313" key="3">
    <source>
        <dbReference type="EMBL" id="KUR72643.1"/>
    </source>
</evidence>
<dbReference type="AlphaFoldDB" id="A0A117UXG8"/>
<keyword evidence="4" id="KW-1185">Reference proteome</keyword>
<feature type="coiled-coil region" evidence="1">
    <location>
        <begin position="612"/>
        <end position="642"/>
    </location>
</feature>
<keyword evidence="3" id="KW-0255">Endonuclease</keyword>
<dbReference type="Proteomes" id="UP000058012">
    <property type="component" value="Unassembled WGS sequence"/>
</dbReference>
<dbReference type="EMBL" id="LLZS01000003">
    <property type="protein sequence ID" value="KUR72643.1"/>
    <property type="molecule type" value="Genomic_DNA"/>
</dbReference>
<protein>
    <submittedName>
        <fullName evidence="3">Type III restriction endonuclease</fullName>
    </submittedName>
</protein>
<evidence type="ECO:0000313" key="4">
    <source>
        <dbReference type="Proteomes" id="UP000058012"/>
    </source>
</evidence>
<dbReference type="GO" id="GO:0004519">
    <property type="term" value="F:endonuclease activity"/>
    <property type="evidence" value="ECO:0007669"/>
    <property type="project" value="UniProtKB-KW"/>
</dbReference>
<keyword evidence="3" id="KW-0540">Nuclease</keyword>
<dbReference type="OrthoDB" id="9804145at2"/>
<sequence length="898" mass="102454">MAKGKKTIRQDFAFFQALLKFYTENRGTIRKRYKQLSKQVLDFNDPELRTDAFLRKPQFEALEIYIFLKEFGDNAHVHQLFQQWAKNEGMFAEFQTTGADRRGQGTLLPFMELEGEEQYQAIFAKLSERARSYPNYIFALTMGLGKTILMATCIFYEFLLANKFSKDTRFCKNALVFAPDKTVLQSLKEIQTFDLSNVVPPEYANFLRSNLKFHFLDDTASTIGAQDGSSFNVIISNTQKIILKRRSAAPTATDKLFSEKTGTLSEVYGELYEMLGEAAPETDADLAVNARFQRIARLPQLGIYVDEAHHSMGAALEKDLGQAKQDSALRTTIDELARALEHKKTSVVGCYNFTGTPYVKDTIMPEVVYAYGLKPAIDNKYLKQPDFVDYSGNVKSGDFLKLAVQDFWEREGENRREGMLPKLAIFASTIDELDTELRPALEKILTDLGVPTNRILVNVGDEKLTTGEDIREFNRLDTEASDKQFILLVGKGREGWNCRSLFGVALYRKPKSRIFVLQSTMRCLRSIGEIQETGHIYLSAENMEILKDELQQNFRVTTDEIGPKKTDDSETYIVTAVPPPVVLTITRRRQLFQTRRKDEPEKLAFDLSDTALEQYRATLRRRKAVNAAIEEQEDVTERLDNRKFSEYTLVAEVARYFAGDGVSPFDISAMLEATDAGLPRLVEAVNMSNDVLYDLVIPAVFQALFEIKTFDDPVEEQIELVKGYNPETNRVPTFTFRAKPHLVASRDFPQYAGTRHRTFHLDHYCFDSQPEIDFFEKVLKLNDGDKIYFTGMLVHGQSGFRVNYIHPESHTVCNYYPDFLILREDGSTHLVEVKSAWKSDDPVVVAKKEAAERLAEGSRFHYALLTKDDFDEFLGTETGWQKFAKRPLRSGTLDLAPH</sequence>
<keyword evidence="2" id="KW-0472">Membrane</keyword>
<keyword evidence="1" id="KW-0175">Coiled coil</keyword>
<accession>A0A117UXG8</accession>
<name>A0A117UXG8_9SPHN</name>
<feature type="transmembrane region" description="Helical" evidence="2">
    <location>
        <begin position="136"/>
        <end position="159"/>
    </location>
</feature>
<keyword evidence="2" id="KW-0812">Transmembrane</keyword>
<organism evidence="3 4">
    <name type="scientific">Novosphingobium fuchskuhlense</name>
    <dbReference type="NCBI Taxonomy" id="1117702"/>
    <lineage>
        <taxon>Bacteria</taxon>
        <taxon>Pseudomonadati</taxon>
        <taxon>Pseudomonadota</taxon>
        <taxon>Alphaproteobacteria</taxon>
        <taxon>Sphingomonadales</taxon>
        <taxon>Sphingomonadaceae</taxon>
        <taxon>Novosphingobium</taxon>
    </lineage>
</organism>
<comment type="caution">
    <text evidence="3">The sequence shown here is derived from an EMBL/GenBank/DDBJ whole genome shotgun (WGS) entry which is preliminary data.</text>
</comment>
<dbReference type="Gene3D" id="3.40.50.300">
    <property type="entry name" value="P-loop containing nucleotide triphosphate hydrolases"/>
    <property type="match status" value="2"/>
</dbReference>
<keyword evidence="3" id="KW-0378">Hydrolase</keyword>
<gene>
    <name evidence="3" type="ORF">AQZ52_05235</name>
</gene>
<reference evidence="3 4" key="1">
    <citation type="submission" date="2015-10" db="EMBL/GenBank/DDBJ databases">
        <title>Draft genome sequence of Novosphingobium fuchskuhlense DSM 25065 isolated from a surface water sample of the southwest basin of Lake Grosse Fuchskuhle.</title>
        <authorList>
            <person name="Ruckert C."/>
            <person name="Winkler A."/>
            <person name="Glaeser J."/>
            <person name="Grossart H.-P."/>
            <person name="Kalinowski J."/>
            <person name="Glaeser S."/>
        </authorList>
    </citation>
    <scope>NUCLEOTIDE SEQUENCE [LARGE SCALE GENOMIC DNA]</scope>
    <source>
        <strain evidence="3 4">FNE08-7</strain>
    </source>
</reference>
<dbReference type="STRING" id="1117702.AQZ52_05235"/>
<evidence type="ECO:0000256" key="2">
    <source>
        <dbReference type="SAM" id="Phobius"/>
    </source>
</evidence>
<evidence type="ECO:0000256" key="1">
    <source>
        <dbReference type="SAM" id="Coils"/>
    </source>
</evidence>
<dbReference type="SUPFAM" id="SSF52540">
    <property type="entry name" value="P-loop containing nucleoside triphosphate hydrolases"/>
    <property type="match status" value="1"/>
</dbReference>
<keyword evidence="2" id="KW-1133">Transmembrane helix</keyword>